<dbReference type="EMBL" id="JAZHXJ010001021">
    <property type="protein sequence ID" value="KAL1846663.1"/>
    <property type="molecule type" value="Genomic_DNA"/>
</dbReference>
<comment type="caution">
    <text evidence="1">The sequence shown here is derived from an EMBL/GenBank/DDBJ whole genome shotgun (WGS) entry which is preliminary data.</text>
</comment>
<keyword evidence="2" id="KW-1185">Reference proteome</keyword>
<evidence type="ECO:0008006" key="3">
    <source>
        <dbReference type="Google" id="ProtNLM"/>
    </source>
</evidence>
<dbReference type="SUPFAM" id="SSF51905">
    <property type="entry name" value="FAD/NAD(P)-binding domain"/>
    <property type="match status" value="1"/>
</dbReference>
<dbReference type="PANTHER" id="PTHR38663:SF1">
    <property type="entry name" value="L-ORNITHINE N(5)-MONOOXYGENASE"/>
    <property type="match status" value="1"/>
</dbReference>
<accession>A0ABR3VW75</accession>
<evidence type="ECO:0000313" key="2">
    <source>
        <dbReference type="Proteomes" id="UP001586593"/>
    </source>
</evidence>
<organism evidence="1 2">
    <name type="scientific">Phialemonium thermophilum</name>
    <dbReference type="NCBI Taxonomy" id="223376"/>
    <lineage>
        <taxon>Eukaryota</taxon>
        <taxon>Fungi</taxon>
        <taxon>Dikarya</taxon>
        <taxon>Ascomycota</taxon>
        <taxon>Pezizomycotina</taxon>
        <taxon>Sordariomycetes</taxon>
        <taxon>Sordariomycetidae</taxon>
        <taxon>Cephalothecales</taxon>
        <taxon>Cephalothecaceae</taxon>
        <taxon>Phialemonium</taxon>
    </lineage>
</organism>
<gene>
    <name evidence="1" type="ORF">VTK73DRAFT_243</name>
</gene>
<dbReference type="Gene3D" id="3.50.50.60">
    <property type="entry name" value="FAD/NAD(P)-binding domain"/>
    <property type="match status" value="1"/>
</dbReference>
<proteinExistence type="predicted"/>
<name>A0ABR3VW75_9PEZI</name>
<dbReference type="InterPro" id="IPR036188">
    <property type="entry name" value="FAD/NAD-bd_sf"/>
</dbReference>
<evidence type="ECO:0000313" key="1">
    <source>
        <dbReference type="EMBL" id="KAL1846663.1"/>
    </source>
</evidence>
<dbReference type="Proteomes" id="UP001586593">
    <property type="component" value="Unassembled WGS sequence"/>
</dbReference>
<protein>
    <recommendedName>
        <fullName evidence="3">FAD-binding domain-containing protein</fullName>
    </recommendedName>
</protein>
<sequence length="227" mass="25381">MPDLKRLAAHVRSSDGLLTTQRRRDGAHASIAHDQMQVMVIKVPSAVARCLINSGSRQRDPAVCMMDVYDVIIVGAGPCGLAVAARLRESAPAALFTDEEHRRYQWIRRHGRKMSIKHVKNGRVSAAAPPPGDPQYSMLVLDAEHDRWMGRWDRLFGTYGISHLRSHMLWHVDPQDRDSLLAQAYLEGREGELTEMKGCVGKEISKHLHKKRGRYIGARATASTTTA</sequence>
<reference evidence="1 2" key="1">
    <citation type="journal article" date="2024" name="Commun. Biol.">
        <title>Comparative genomic analysis of thermophilic fungi reveals convergent evolutionary adaptations and gene losses.</title>
        <authorList>
            <person name="Steindorff A.S."/>
            <person name="Aguilar-Pontes M.V."/>
            <person name="Robinson A.J."/>
            <person name="Andreopoulos B."/>
            <person name="LaButti K."/>
            <person name="Kuo A."/>
            <person name="Mondo S."/>
            <person name="Riley R."/>
            <person name="Otillar R."/>
            <person name="Haridas S."/>
            <person name="Lipzen A."/>
            <person name="Grimwood J."/>
            <person name="Schmutz J."/>
            <person name="Clum A."/>
            <person name="Reid I.D."/>
            <person name="Moisan M.C."/>
            <person name="Butler G."/>
            <person name="Nguyen T.T.M."/>
            <person name="Dewar K."/>
            <person name="Conant G."/>
            <person name="Drula E."/>
            <person name="Henrissat B."/>
            <person name="Hansel C."/>
            <person name="Singer S."/>
            <person name="Hutchinson M.I."/>
            <person name="de Vries R.P."/>
            <person name="Natvig D.O."/>
            <person name="Powell A.J."/>
            <person name="Tsang A."/>
            <person name="Grigoriev I.V."/>
        </authorList>
    </citation>
    <scope>NUCLEOTIDE SEQUENCE [LARGE SCALE GENOMIC DNA]</scope>
    <source>
        <strain evidence="1 2">ATCC 24622</strain>
    </source>
</reference>
<dbReference type="PANTHER" id="PTHR38663">
    <property type="match status" value="1"/>
</dbReference>